<dbReference type="Pfam" id="PF25583">
    <property type="entry name" value="WCX"/>
    <property type="match status" value="1"/>
</dbReference>
<dbReference type="GO" id="GO:0003677">
    <property type="term" value="F:DNA binding"/>
    <property type="evidence" value="ECO:0007669"/>
    <property type="project" value="UniProtKB-KW"/>
</dbReference>
<dbReference type="PANTHER" id="PTHR34580">
    <property type="match status" value="1"/>
</dbReference>
<comment type="caution">
    <text evidence="3">The sequence shown here is derived from an EMBL/GenBank/DDBJ whole genome shotgun (WGS) entry which is preliminary data.</text>
</comment>
<dbReference type="InterPro" id="IPR051534">
    <property type="entry name" value="CBASS_pafABC_assoc_protein"/>
</dbReference>
<accession>A0A2V3PMA5</accession>
<evidence type="ECO:0000259" key="2">
    <source>
        <dbReference type="Pfam" id="PF25583"/>
    </source>
</evidence>
<organism evidence="3 4">
    <name type="scientific">Dysgonomonas alginatilytica</name>
    <dbReference type="NCBI Taxonomy" id="1605892"/>
    <lineage>
        <taxon>Bacteria</taxon>
        <taxon>Pseudomonadati</taxon>
        <taxon>Bacteroidota</taxon>
        <taxon>Bacteroidia</taxon>
        <taxon>Bacteroidales</taxon>
        <taxon>Dysgonomonadaceae</taxon>
        <taxon>Dysgonomonas</taxon>
    </lineage>
</organism>
<dbReference type="InterPro" id="IPR057727">
    <property type="entry name" value="WCX_dom"/>
</dbReference>
<dbReference type="InterPro" id="IPR026881">
    <property type="entry name" value="WYL_dom"/>
</dbReference>
<name>A0A2V3PMA5_9BACT</name>
<sequence>MQGDTPSMEIIRRYLEAHDCLITPRTLQRDIASIRADLDVDIIYDSEKNGYFINTDSSLDLPKILYFINLSESSDIILQSLKDKKDILQYLSISPNTEFKGIEHLGTLLQAIRSNLVIQYQHLNYEKQTNKTYIAEPYLLKEFTGRWYLFAYIREKGAFRTFGLDRISKLTLTNTRFERERQLAETASKFDNVFGLVYEPEQNINAPIEEVQLRFSQLMINHLSALPLHKSQQINEDVVNLQIIINPEIENKILSYGEHVEVLSPQSLREKIKERLAETLKKYDQ</sequence>
<gene>
    <name evidence="3" type="ORF">CLV62_12561</name>
</gene>
<dbReference type="PROSITE" id="PS52050">
    <property type="entry name" value="WYL"/>
    <property type="match status" value="1"/>
</dbReference>
<keyword evidence="3" id="KW-0238">DNA-binding</keyword>
<keyword evidence="4" id="KW-1185">Reference proteome</keyword>
<evidence type="ECO:0000313" key="3">
    <source>
        <dbReference type="EMBL" id="PXV61228.1"/>
    </source>
</evidence>
<dbReference type="PANTHER" id="PTHR34580:SF9">
    <property type="entry name" value="SLL5097 PROTEIN"/>
    <property type="match status" value="1"/>
</dbReference>
<evidence type="ECO:0000259" key="1">
    <source>
        <dbReference type="Pfam" id="PF13280"/>
    </source>
</evidence>
<evidence type="ECO:0000313" key="4">
    <source>
        <dbReference type="Proteomes" id="UP000247973"/>
    </source>
</evidence>
<reference evidence="3 4" key="1">
    <citation type="submission" date="2018-03" db="EMBL/GenBank/DDBJ databases">
        <title>Genomic Encyclopedia of Archaeal and Bacterial Type Strains, Phase II (KMG-II): from individual species to whole genera.</title>
        <authorList>
            <person name="Goeker M."/>
        </authorList>
    </citation>
    <scope>NUCLEOTIDE SEQUENCE [LARGE SCALE GENOMIC DNA]</scope>
    <source>
        <strain evidence="3 4">DSM 100214</strain>
    </source>
</reference>
<feature type="domain" description="WYL" evidence="1">
    <location>
        <begin position="103"/>
        <end position="171"/>
    </location>
</feature>
<proteinExistence type="predicted"/>
<protein>
    <submittedName>
        <fullName evidence="3">Putative DNA-binding transcriptional regulator YafY</fullName>
    </submittedName>
</protein>
<dbReference type="AlphaFoldDB" id="A0A2V3PMA5"/>
<feature type="domain" description="WCX" evidence="2">
    <location>
        <begin position="209"/>
        <end position="279"/>
    </location>
</feature>
<dbReference type="EMBL" id="QICL01000025">
    <property type="protein sequence ID" value="PXV61228.1"/>
    <property type="molecule type" value="Genomic_DNA"/>
</dbReference>
<dbReference type="Proteomes" id="UP000247973">
    <property type="component" value="Unassembled WGS sequence"/>
</dbReference>
<dbReference type="Pfam" id="PF13280">
    <property type="entry name" value="WYL"/>
    <property type="match status" value="1"/>
</dbReference>